<dbReference type="Proteomes" id="UP000190959">
    <property type="component" value="Unassembled WGS sequence"/>
</dbReference>
<gene>
    <name evidence="1" type="ORF">CBEIBR21_16875</name>
</gene>
<proteinExistence type="predicted"/>
<accession>A0A1S9N506</accession>
<protein>
    <submittedName>
        <fullName evidence="1">Uncharacterized protein</fullName>
    </submittedName>
</protein>
<organism evidence="1 2">
    <name type="scientific">Clostridium beijerinckii</name>
    <name type="common">Clostridium MP</name>
    <dbReference type="NCBI Taxonomy" id="1520"/>
    <lineage>
        <taxon>Bacteria</taxon>
        <taxon>Bacillati</taxon>
        <taxon>Bacillota</taxon>
        <taxon>Clostridia</taxon>
        <taxon>Eubacteriales</taxon>
        <taxon>Clostridiaceae</taxon>
        <taxon>Clostridium</taxon>
    </lineage>
</organism>
<dbReference type="RefSeq" id="WP_078116376.1">
    <property type="nucleotide sequence ID" value="NZ_WWUA01000056.1"/>
</dbReference>
<dbReference type="AlphaFoldDB" id="A0A1S9N506"/>
<name>A0A1S9N506_CLOBE</name>
<evidence type="ECO:0000313" key="2">
    <source>
        <dbReference type="Proteomes" id="UP000190959"/>
    </source>
</evidence>
<evidence type="ECO:0000313" key="1">
    <source>
        <dbReference type="EMBL" id="OOP72599.1"/>
    </source>
</evidence>
<reference evidence="1 2" key="1">
    <citation type="submission" date="2017-02" db="EMBL/GenBank/DDBJ databases">
        <title>Genome sequence of Clostridium beijerinckii Br21.</title>
        <authorList>
            <person name="Fonseca B.C."/>
            <person name="Guazzaroni M.E."/>
            <person name="Riano-Pachon D.M."/>
            <person name="Reginatto V."/>
        </authorList>
    </citation>
    <scope>NUCLEOTIDE SEQUENCE [LARGE SCALE GENOMIC DNA]</scope>
    <source>
        <strain evidence="1 2">Br21</strain>
    </source>
</reference>
<comment type="caution">
    <text evidence="1">The sequence shown here is derived from an EMBL/GenBank/DDBJ whole genome shotgun (WGS) entry which is preliminary data.</text>
</comment>
<sequence>MTNTMNNIIKWMNNEEYKYNTDDMIKHVVKRHDFRNNLILLDTYKKGKKSFEKVVDKIK</sequence>
<dbReference type="EMBL" id="MWMH01000005">
    <property type="protein sequence ID" value="OOP72599.1"/>
    <property type="molecule type" value="Genomic_DNA"/>
</dbReference>